<protein>
    <recommendedName>
        <fullName evidence="11">DNA gyrase subunit B</fullName>
        <ecNumber evidence="11">5.6.2.2</ecNumber>
    </recommendedName>
</protein>
<dbReference type="PROSITE" id="PS50880">
    <property type="entry name" value="TOPRIM"/>
    <property type="match status" value="1"/>
</dbReference>
<evidence type="ECO:0000256" key="3">
    <source>
        <dbReference type="ARBA" id="ARBA00022490"/>
    </source>
</evidence>
<comment type="subunit">
    <text evidence="11">Heterotetramer, composed of two GyrA and two GyrB chains. In the heterotetramer, GyrA contains the active site tyrosine that forms a transient covalent intermediate with DNA, while GyrB binds cofactors and catalyzes ATP hydrolysis.</text>
</comment>
<feature type="site" description="Interaction with DNA" evidence="11">
    <location>
        <position position="468"/>
    </location>
</feature>
<reference evidence="13 14" key="1">
    <citation type="journal article" date="2022" name="Microorganisms">
        <title>Genome Sequence and Characterization of a Xanthorhodopsin-Containing, Aerobic Anoxygenic Phototrophic Rhodobacter Species, Isolated from Mesophilic Conditions at Yellowstone National Park.</title>
        <authorList>
            <person name="Kyndt J.A."/>
            <person name="Robertson S."/>
            <person name="Shoffstall I.B."/>
            <person name="Ramaley R.F."/>
            <person name="Meyer T.E."/>
        </authorList>
    </citation>
    <scope>NUCLEOTIDE SEQUENCE [LARGE SCALE GENOMIC DNA]</scope>
    <source>
        <strain evidence="13 14">M37P</strain>
    </source>
</reference>
<feature type="site" description="Interaction with DNA" evidence="11">
    <location>
        <position position="471"/>
    </location>
</feature>
<dbReference type="PRINTS" id="PR00418">
    <property type="entry name" value="TPI2FAMILY"/>
</dbReference>
<dbReference type="SMART" id="SM00433">
    <property type="entry name" value="TOP2c"/>
    <property type="match status" value="1"/>
</dbReference>
<dbReference type="InterPro" id="IPR001241">
    <property type="entry name" value="Topo_IIA"/>
</dbReference>
<dbReference type="CDD" id="cd03366">
    <property type="entry name" value="TOPRIM_TopoIIA_GyrB"/>
    <property type="match status" value="1"/>
</dbReference>
<dbReference type="InterPro" id="IPR000565">
    <property type="entry name" value="Topo_IIA_B"/>
</dbReference>
<comment type="subcellular location">
    <subcellularLocation>
        <location evidence="11">Cytoplasm</location>
    </subcellularLocation>
</comment>
<dbReference type="InterPro" id="IPR014721">
    <property type="entry name" value="Ribsml_uS5_D2-typ_fold_subgr"/>
</dbReference>
<dbReference type="PROSITE" id="PS00177">
    <property type="entry name" value="TOPOISOMERASE_II"/>
    <property type="match status" value="1"/>
</dbReference>
<keyword evidence="8 11" id="KW-0799">Topoisomerase</keyword>
<dbReference type="Pfam" id="PF01751">
    <property type="entry name" value="Toprim"/>
    <property type="match status" value="1"/>
</dbReference>
<evidence type="ECO:0000256" key="10">
    <source>
        <dbReference type="ARBA" id="ARBA00023235"/>
    </source>
</evidence>
<keyword evidence="3 11" id="KW-0963">Cytoplasm</keyword>
<evidence type="ECO:0000256" key="8">
    <source>
        <dbReference type="ARBA" id="ARBA00023029"/>
    </source>
</evidence>
<dbReference type="Gene3D" id="3.30.230.10">
    <property type="match status" value="1"/>
</dbReference>
<dbReference type="InterPro" id="IPR002288">
    <property type="entry name" value="DNA_gyrase_B_C"/>
</dbReference>
<evidence type="ECO:0000256" key="7">
    <source>
        <dbReference type="ARBA" id="ARBA00022842"/>
    </source>
</evidence>
<dbReference type="EC" id="5.6.2.2" evidence="11"/>
<gene>
    <name evidence="11 13" type="primary">gyrB</name>
    <name evidence="13" type="ORF">G8O29_04620</name>
</gene>
<comment type="function">
    <text evidence="11">A type II topoisomerase that negatively supercoils closed circular double-stranded (ds) DNA in an ATP-dependent manner to modulate DNA topology and maintain chromosomes in an underwound state. Negative supercoiling favors strand separation, and DNA replication, transcription, recombination and repair, all of which involve strand separation. Also able to catalyze the interconversion of other topological isomers of dsDNA rings, including catenanes and knotted rings. Type II topoisomerases break and join 2 DNA strands simultaneously in an ATP-dependent manner.</text>
</comment>
<dbReference type="PANTHER" id="PTHR45866:SF1">
    <property type="entry name" value="DNA GYRASE SUBUNIT B, MITOCHONDRIAL"/>
    <property type="match status" value="1"/>
</dbReference>
<comment type="cofactor">
    <cofactor evidence="11">
        <name>Mg(2+)</name>
        <dbReference type="ChEBI" id="CHEBI:18420"/>
    </cofactor>
    <cofactor evidence="11">
        <name>Mn(2+)</name>
        <dbReference type="ChEBI" id="CHEBI:29035"/>
    </cofactor>
    <cofactor evidence="11">
        <name>Ca(2+)</name>
        <dbReference type="ChEBI" id="CHEBI:29108"/>
    </cofactor>
    <text evidence="11">Binds two Mg(2+) per subunit. The magnesium ions form salt bridges with both the protein and the DNA. Can also accept other divalent metal cations, such as Mn(2+) or Ca(2+).</text>
</comment>
<feature type="binding site" evidence="11">
    <location>
        <position position="517"/>
    </location>
    <ligand>
        <name>Mg(2+)</name>
        <dbReference type="ChEBI" id="CHEBI:18420"/>
        <label>2</label>
    </ligand>
</feature>
<dbReference type="InterPro" id="IPR006171">
    <property type="entry name" value="TOPRIM_dom"/>
</dbReference>
<dbReference type="InterPro" id="IPR034160">
    <property type="entry name" value="TOPRIM_GyrB"/>
</dbReference>
<comment type="catalytic activity">
    <reaction evidence="1 11">
        <text>ATP-dependent breakage, passage and rejoining of double-stranded DNA.</text>
        <dbReference type="EC" id="5.6.2.2"/>
    </reaction>
</comment>
<keyword evidence="10 11" id="KW-0413">Isomerase</keyword>
<dbReference type="Proteomes" id="UP001515660">
    <property type="component" value="Unassembled WGS sequence"/>
</dbReference>
<dbReference type="InterPro" id="IPR036890">
    <property type="entry name" value="HATPase_C_sf"/>
</dbReference>
<evidence type="ECO:0000256" key="5">
    <source>
        <dbReference type="ARBA" id="ARBA00022741"/>
    </source>
</evidence>
<evidence type="ECO:0000256" key="11">
    <source>
        <dbReference type="HAMAP-Rule" id="MF_01898"/>
    </source>
</evidence>
<evidence type="ECO:0000256" key="6">
    <source>
        <dbReference type="ARBA" id="ARBA00022840"/>
    </source>
</evidence>
<evidence type="ECO:0000259" key="12">
    <source>
        <dbReference type="PROSITE" id="PS50880"/>
    </source>
</evidence>
<dbReference type="CDD" id="cd00822">
    <property type="entry name" value="TopoII_Trans_DNA_gyrase"/>
    <property type="match status" value="1"/>
</dbReference>
<proteinExistence type="inferred from homology"/>
<dbReference type="InterPro" id="IPR049353">
    <property type="entry name" value="GyrB_hook"/>
</dbReference>
<dbReference type="InterPro" id="IPR011557">
    <property type="entry name" value="GyrB"/>
</dbReference>
<dbReference type="InterPro" id="IPR003594">
    <property type="entry name" value="HATPase_dom"/>
</dbReference>
<dbReference type="Pfam" id="PF00204">
    <property type="entry name" value="DNA_gyraseB"/>
    <property type="match status" value="1"/>
</dbReference>
<comment type="caution">
    <text evidence="13">The sequence shown here is derived from an EMBL/GenBank/DDBJ whole genome shotgun (WGS) entry which is preliminary data.</text>
</comment>
<dbReference type="Gene3D" id="3.40.50.670">
    <property type="match status" value="2"/>
</dbReference>
<evidence type="ECO:0000313" key="13">
    <source>
        <dbReference type="EMBL" id="NHB76028.1"/>
    </source>
</evidence>
<evidence type="ECO:0000256" key="4">
    <source>
        <dbReference type="ARBA" id="ARBA00022723"/>
    </source>
</evidence>
<evidence type="ECO:0000313" key="14">
    <source>
        <dbReference type="Proteomes" id="UP001515660"/>
    </source>
</evidence>
<dbReference type="InterPro" id="IPR013506">
    <property type="entry name" value="Topo_IIA_bsu_dom2"/>
</dbReference>
<evidence type="ECO:0000256" key="1">
    <source>
        <dbReference type="ARBA" id="ARBA00000185"/>
    </source>
</evidence>
<dbReference type="SUPFAM" id="SSF54211">
    <property type="entry name" value="Ribosomal protein S5 domain 2-like"/>
    <property type="match status" value="1"/>
</dbReference>
<dbReference type="NCBIfam" id="NF011501">
    <property type="entry name" value="PRK14939.1"/>
    <property type="match status" value="1"/>
</dbReference>
<keyword evidence="14" id="KW-1185">Reference proteome</keyword>
<feature type="binding site" evidence="11">
    <location>
        <position position="517"/>
    </location>
    <ligand>
        <name>Mg(2+)</name>
        <dbReference type="ChEBI" id="CHEBI:18420"/>
        <label>1</label>
        <note>catalytic</note>
    </ligand>
</feature>
<dbReference type="NCBIfam" id="TIGR01059">
    <property type="entry name" value="gyrB"/>
    <property type="match status" value="1"/>
</dbReference>
<dbReference type="SMART" id="SM00387">
    <property type="entry name" value="HATPase_c"/>
    <property type="match status" value="1"/>
</dbReference>
<comment type="miscellaneous">
    <text evidence="11">Few gyrases are as efficient as E.coli at forming negative supercoils. Not all organisms have 2 type II topoisomerases; in organisms with a single type II topoisomerase this enzyme also has to decatenate newly replicated chromosomes.</text>
</comment>
<keyword evidence="4 11" id="KW-0479">Metal-binding</keyword>
<dbReference type="SUPFAM" id="SSF56719">
    <property type="entry name" value="Type II DNA topoisomerase"/>
    <property type="match status" value="1"/>
</dbReference>
<accession>A0ABX0G486</accession>
<organism evidence="13 14">
    <name type="scientific">Rhodobacter calidifons</name>
    <dbReference type="NCBI Taxonomy" id="2715277"/>
    <lineage>
        <taxon>Bacteria</taxon>
        <taxon>Pseudomonadati</taxon>
        <taxon>Pseudomonadota</taxon>
        <taxon>Alphaproteobacteria</taxon>
        <taxon>Rhodobacterales</taxon>
        <taxon>Rhodobacter group</taxon>
        <taxon>Rhodobacter</taxon>
    </lineage>
</organism>
<dbReference type="RefSeq" id="WP_166402039.1">
    <property type="nucleotide sequence ID" value="NZ_JAANHS010000002.1"/>
</dbReference>
<dbReference type="Pfam" id="PF00986">
    <property type="entry name" value="DNA_gyraseB_C"/>
    <property type="match status" value="1"/>
</dbReference>
<sequence length="816" mass="90220">MADQPKNNAAYGADSIKVLKGLEAVRKRPGMYIGDTDDGSGLHHMVYEVVDNGIDEALAGHATEVVVKIHADDSVSVRDNGRGIPVDIHPEEGVSAAEVIMTQLHAGGKFNNTDEGGNAYKVSGGLHGVGVSVVNALSEWLELTVWRNDTEYRARFEDGECTVHVHEVGPAPGMKGTMVRFLASAKTNRPDGTFSNLDYSFKTLEHRLRELAFLNSGVRIVLEDERHAEPQRVELFYEGGVREFVKYIDRSKSSVMAEPIYMVGERNGIGVEIAMWWNDSYHETVLPFTNNIPQRDGGTHLAGFRGALTRTITAYAQSSGIAKREKVDFTGDDAREGLTCVLSVKVPDPKFSSQTKDKLVSSEVRPAVENLVNEKLSEWFEENPGPAKIIVGKIIEAALAREAARKARELTRRKTALDVASLPGKLADCQERDPAKSELFLVEGDSAGGSAKQGRSRANQAVLPLRGKILNVERARFDRMLSSQEIGTLITALGTGIGRDEFDIGKLRYHKVIIMTDADVDGAHIRTLLLTFFFRQMPALIEGGYLYIAQPPLYKVARGKSEVYLKDQAALEDYLVEMGTEGAVLRLTDGQEIAGNDLTRVIEGARQFRRVLDAFPTHYPRPILEQAALAGAFDPGSADADLQAVADTVARRLNLIAPEFERGWQGRITQDHGIRLSRILRGVEELRTLDGAVLRSGEARRLSQVAGHYRDIYRDPARLVRKDREQAIHGPIDLLKSILAEGEKGLTLQRYKGLGEMNPDQLWETTLDPEARTLLQVKVDDLAEADDIFSKLMGDVVEPRREFIQQNALSVEHLDF</sequence>
<feature type="binding site" evidence="11">
    <location>
        <position position="443"/>
    </location>
    <ligand>
        <name>Mg(2+)</name>
        <dbReference type="ChEBI" id="CHEBI:18420"/>
        <label>1</label>
        <note>catalytic</note>
    </ligand>
</feature>
<feature type="binding site" evidence="11">
    <location>
        <position position="519"/>
    </location>
    <ligand>
        <name>Mg(2+)</name>
        <dbReference type="ChEBI" id="CHEBI:18420"/>
        <label>2</label>
    </ligand>
</feature>
<dbReference type="InterPro" id="IPR018522">
    <property type="entry name" value="TopoIIA_CS"/>
</dbReference>
<keyword evidence="5 11" id="KW-0547">Nucleotide-binding</keyword>
<name>A0ABX0G486_9RHOB</name>
<dbReference type="Pfam" id="PF02518">
    <property type="entry name" value="HATPase_c"/>
    <property type="match status" value="1"/>
</dbReference>
<dbReference type="Pfam" id="PF21249">
    <property type="entry name" value="GyrB_hook"/>
    <property type="match status" value="1"/>
</dbReference>
<dbReference type="HAMAP" id="MF_01898">
    <property type="entry name" value="GyrB"/>
    <property type="match status" value="1"/>
</dbReference>
<dbReference type="NCBIfam" id="NF004189">
    <property type="entry name" value="PRK05644.1"/>
    <property type="match status" value="1"/>
</dbReference>
<dbReference type="PRINTS" id="PR01159">
    <property type="entry name" value="DNAGYRASEB"/>
</dbReference>
<evidence type="ECO:0000256" key="2">
    <source>
        <dbReference type="ARBA" id="ARBA00010708"/>
    </source>
</evidence>
<dbReference type="Gene3D" id="3.30.565.10">
    <property type="entry name" value="Histidine kinase-like ATPase, C-terminal domain"/>
    <property type="match status" value="1"/>
</dbReference>
<comment type="similarity">
    <text evidence="2 11">Belongs to the type II topoisomerase GyrB family.</text>
</comment>
<evidence type="ECO:0000256" key="9">
    <source>
        <dbReference type="ARBA" id="ARBA00023125"/>
    </source>
</evidence>
<dbReference type="InterPro" id="IPR013759">
    <property type="entry name" value="Topo_IIA_B_C"/>
</dbReference>
<dbReference type="EMBL" id="JAANHS010000002">
    <property type="protein sequence ID" value="NHB76028.1"/>
    <property type="molecule type" value="Genomic_DNA"/>
</dbReference>
<feature type="domain" description="Toprim" evidence="12">
    <location>
        <begin position="437"/>
        <end position="552"/>
    </location>
</feature>
<dbReference type="PANTHER" id="PTHR45866">
    <property type="entry name" value="DNA GYRASE/TOPOISOMERASE SUBUNIT B"/>
    <property type="match status" value="1"/>
</dbReference>
<keyword evidence="6 11" id="KW-0067">ATP-binding</keyword>
<dbReference type="InterPro" id="IPR020568">
    <property type="entry name" value="Ribosomal_Su5_D2-typ_SF"/>
</dbReference>
<keyword evidence="9" id="KW-0238">DNA-binding</keyword>
<dbReference type="CDD" id="cd16928">
    <property type="entry name" value="HATPase_GyrB-like"/>
    <property type="match status" value="1"/>
</dbReference>
<keyword evidence="7 11" id="KW-0460">Magnesium</keyword>
<dbReference type="SUPFAM" id="SSF55874">
    <property type="entry name" value="ATPase domain of HSP90 chaperone/DNA topoisomerase II/histidine kinase"/>
    <property type="match status" value="1"/>
</dbReference>
<dbReference type="InterPro" id="IPR013760">
    <property type="entry name" value="Topo_IIA-like_dom_sf"/>
</dbReference>